<dbReference type="InterPro" id="IPR001610">
    <property type="entry name" value="PAC"/>
</dbReference>
<dbReference type="FunFam" id="1.10.287.130:FF:000055">
    <property type="entry name" value="Two-component sensor histidine kinase"/>
    <property type="match status" value="1"/>
</dbReference>
<dbReference type="STRING" id="1121001.SAMN02745857_01935"/>
<dbReference type="Pfam" id="PF02518">
    <property type="entry name" value="HATPase_c"/>
    <property type="match status" value="1"/>
</dbReference>
<dbReference type="SUPFAM" id="SSF47384">
    <property type="entry name" value="Homodimeric domain of signal transducing histidine kinase"/>
    <property type="match status" value="1"/>
</dbReference>
<name>A0A1W1XLH7_9NEIS</name>
<evidence type="ECO:0000256" key="8">
    <source>
        <dbReference type="ARBA" id="ARBA00023012"/>
    </source>
</evidence>
<feature type="domain" description="PAS" evidence="11">
    <location>
        <begin position="289"/>
        <end position="361"/>
    </location>
</feature>
<dbReference type="InterPro" id="IPR036890">
    <property type="entry name" value="HATPase_C_sf"/>
</dbReference>
<dbReference type="PANTHER" id="PTHR43065:SF10">
    <property type="entry name" value="PEROXIDE STRESS-ACTIVATED HISTIDINE KINASE MAK3"/>
    <property type="match status" value="1"/>
</dbReference>
<keyword evidence="7" id="KW-0067">ATP-binding</keyword>
<dbReference type="CDD" id="cd00130">
    <property type="entry name" value="PAS"/>
    <property type="match status" value="1"/>
</dbReference>
<dbReference type="PRINTS" id="PR00344">
    <property type="entry name" value="BCTRLSENSOR"/>
</dbReference>
<dbReference type="InterPro" id="IPR035965">
    <property type="entry name" value="PAS-like_dom_sf"/>
</dbReference>
<dbReference type="SMART" id="SM00388">
    <property type="entry name" value="HisKA"/>
    <property type="match status" value="1"/>
</dbReference>
<evidence type="ECO:0000256" key="7">
    <source>
        <dbReference type="ARBA" id="ARBA00022840"/>
    </source>
</evidence>
<dbReference type="PANTHER" id="PTHR43065">
    <property type="entry name" value="SENSOR HISTIDINE KINASE"/>
    <property type="match status" value="1"/>
</dbReference>
<evidence type="ECO:0000259" key="11">
    <source>
        <dbReference type="PROSITE" id="PS50112"/>
    </source>
</evidence>
<dbReference type="InterPro" id="IPR036097">
    <property type="entry name" value="HisK_dim/P_sf"/>
</dbReference>
<dbReference type="InterPro" id="IPR003594">
    <property type="entry name" value="HATPase_dom"/>
</dbReference>
<feature type="transmembrane region" description="Helical" evidence="9">
    <location>
        <begin position="250"/>
        <end position="271"/>
    </location>
</feature>
<evidence type="ECO:0000256" key="9">
    <source>
        <dbReference type="SAM" id="Phobius"/>
    </source>
</evidence>
<dbReference type="EC" id="2.7.13.3" evidence="2"/>
<keyword evidence="9" id="KW-0812">Transmembrane</keyword>
<feature type="transmembrane region" description="Helical" evidence="9">
    <location>
        <begin position="14"/>
        <end position="35"/>
    </location>
</feature>
<accession>A0A1W1XLH7</accession>
<dbReference type="PROSITE" id="PS50112">
    <property type="entry name" value="PAS"/>
    <property type="match status" value="1"/>
</dbReference>
<organism evidence="13 14">
    <name type="scientific">Andreprevotia lacus DSM 23236</name>
    <dbReference type="NCBI Taxonomy" id="1121001"/>
    <lineage>
        <taxon>Bacteria</taxon>
        <taxon>Pseudomonadati</taxon>
        <taxon>Pseudomonadota</taxon>
        <taxon>Betaproteobacteria</taxon>
        <taxon>Neisseriales</taxon>
        <taxon>Chitinibacteraceae</taxon>
        <taxon>Andreprevotia</taxon>
    </lineage>
</organism>
<evidence type="ECO:0000256" key="3">
    <source>
        <dbReference type="ARBA" id="ARBA00022553"/>
    </source>
</evidence>
<feature type="domain" description="PAC" evidence="12">
    <location>
        <begin position="365"/>
        <end position="417"/>
    </location>
</feature>
<dbReference type="GO" id="GO:0005524">
    <property type="term" value="F:ATP binding"/>
    <property type="evidence" value="ECO:0007669"/>
    <property type="project" value="UniProtKB-KW"/>
</dbReference>
<dbReference type="NCBIfam" id="TIGR00229">
    <property type="entry name" value="sensory_box"/>
    <property type="match status" value="1"/>
</dbReference>
<dbReference type="EMBL" id="FWXD01000010">
    <property type="protein sequence ID" value="SMC24722.1"/>
    <property type="molecule type" value="Genomic_DNA"/>
</dbReference>
<dbReference type="InterPro" id="IPR000700">
    <property type="entry name" value="PAS-assoc_C"/>
</dbReference>
<protein>
    <recommendedName>
        <fullName evidence="2">histidine kinase</fullName>
        <ecNumber evidence="2">2.7.13.3</ecNumber>
    </recommendedName>
</protein>
<dbReference type="OrthoDB" id="1931120at2"/>
<dbReference type="Gene3D" id="3.30.565.10">
    <property type="entry name" value="Histidine kinase-like ATPase, C-terminal domain"/>
    <property type="match status" value="1"/>
</dbReference>
<feature type="domain" description="Histidine kinase" evidence="10">
    <location>
        <begin position="541"/>
        <end position="754"/>
    </location>
</feature>
<keyword evidence="9" id="KW-0472">Membrane</keyword>
<dbReference type="Proteomes" id="UP000192761">
    <property type="component" value="Unassembled WGS sequence"/>
</dbReference>
<evidence type="ECO:0000256" key="5">
    <source>
        <dbReference type="ARBA" id="ARBA00022741"/>
    </source>
</evidence>
<dbReference type="Gene3D" id="1.10.287.130">
    <property type="match status" value="1"/>
</dbReference>
<dbReference type="Pfam" id="PF00512">
    <property type="entry name" value="HisKA"/>
    <property type="match status" value="1"/>
</dbReference>
<dbReference type="SMART" id="SM00387">
    <property type="entry name" value="HATPase_c"/>
    <property type="match status" value="1"/>
</dbReference>
<dbReference type="Gene3D" id="3.30.450.20">
    <property type="entry name" value="PAS domain"/>
    <property type="match status" value="1"/>
</dbReference>
<dbReference type="PROSITE" id="PS50109">
    <property type="entry name" value="HIS_KIN"/>
    <property type="match status" value="1"/>
</dbReference>
<evidence type="ECO:0000256" key="6">
    <source>
        <dbReference type="ARBA" id="ARBA00022777"/>
    </source>
</evidence>
<keyword evidence="8" id="KW-0902">Two-component regulatory system</keyword>
<dbReference type="RefSeq" id="WP_084090595.1">
    <property type="nucleotide sequence ID" value="NZ_FWXD01000010.1"/>
</dbReference>
<proteinExistence type="predicted"/>
<dbReference type="InterPro" id="IPR004358">
    <property type="entry name" value="Sig_transdc_His_kin-like_C"/>
</dbReference>
<reference evidence="13 14" key="1">
    <citation type="submission" date="2017-04" db="EMBL/GenBank/DDBJ databases">
        <authorList>
            <person name="Afonso C.L."/>
            <person name="Miller P.J."/>
            <person name="Scott M.A."/>
            <person name="Spackman E."/>
            <person name="Goraichik I."/>
            <person name="Dimitrov K.M."/>
            <person name="Suarez D.L."/>
            <person name="Swayne D.E."/>
        </authorList>
    </citation>
    <scope>NUCLEOTIDE SEQUENCE [LARGE SCALE GENOMIC DNA]</scope>
    <source>
        <strain evidence="13 14">DSM 23236</strain>
    </source>
</reference>
<gene>
    <name evidence="13" type="ORF">SAMN02745857_01935</name>
</gene>
<dbReference type="CDD" id="cd00082">
    <property type="entry name" value="HisKA"/>
    <property type="match status" value="1"/>
</dbReference>
<dbReference type="Pfam" id="PF00989">
    <property type="entry name" value="PAS"/>
    <property type="match status" value="1"/>
</dbReference>
<keyword evidence="5" id="KW-0547">Nucleotide-binding</keyword>
<keyword evidence="9" id="KW-1133">Transmembrane helix</keyword>
<evidence type="ECO:0000256" key="1">
    <source>
        <dbReference type="ARBA" id="ARBA00000085"/>
    </source>
</evidence>
<dbReference type="InterPro" id="IPR013767">
    <property type="entry name" value="PAS_fold"/>
</dbReference>
<dbReference type="AlphaFoldDB" id="A0A1W1XLH7"/>
<evidence type="ECO:0000259" key="10">
    <source>
        <dbReference type="PROSITE" id="PS50109"/>
    </source>
</evidence>
<dbReference type="SMART" id="SM00086">
    <property type="entry name" value="PAC"/>
    <property type="match status" value="1"/>
</dbReference>
<dbReference type="PROSITE" id="PS50113">
    <property type="entry name" value="PAC"/>
    <property type="match status" value="1"/>
</dbReference>
<evidence type="ECO:0000256" key="2">
    <source>
        <dbReference type="ARBA" id="ARBA00012438"/>
    </source>
</evidence>
<dbReference type="InterPro" id="IPR000014">
    <property type="entry name" value="PAS"/>
</dbReference>
<dbReference type="InterPro" id="IPR005467">
    <property type="entry name" value="His_kinase_dom"/>
</dbReference>
<keyword evidence="3" id="KW-0597">Phosphoprotein</keyword>
<evidence type="ECO:0000313" key="13">
    <source>
        <dbReference type="EMBL" id="SMC24722.1"/>
    </source>
</evidence>
<dbReference type="SMART" id="SM00091">
    <property type="entry name" value="PAS"/>
    <property type="match status" value="1"/>
</dbReference>
<keyword evidence="14" id="KW-1185">Reference proteome</keyword>
<comment type="catalytic activity">
    <reaction evidence="1">
        <text>ATP + protein L-histidine = ADP + protein N-phospho-L-histidine.</text>
        <dbReference type="EC" id="2.7.13.3"/>
    </reaction>
</comment>
<evidence type="ECO:0000313" key="14">
    <source>
        <dbReference type="Proteomes" id="UP000192761"/>
    </source>
</evidence>
<dbReference type="SUPFAM" id="SSF55874">
    <property type="entry name" value="ATPase domain of HSP90 chaperone/DNA topoisomerase II/histidine kinase"/>
    <property type="match status" value="1"/>
</dbReference>
<dbReference type="GO" id="GO:0000155">
    <property type="term" value="F:phosphorelay sensor kinase activity"/>
    <property type="evidence" value="ECO:0007669"/>
    <property type="project" value="InterPro"/>
</dbReference>
<evidence type="ECO:0000259" key="12">
    <source>
        <dbReference type="PROSITE" id="PS50113"/>
    </source>
</evidence>
<dbReference type="SUPFAM" id="SSF55785">
    <property type="entry name" value="PYP-like sensor domain (PAS domain)"/>
    <property type="match status" value="2"/>
</dbReference>
<dbReference type="GO" id="GO:0006355">
    <property type="term" value="P:regulation of DNA-templated transcription"/>
    <property type="evidence" value="ECO:0007669"/>
    <property type="project" value="InterPro"/>
</dbReference>
<keyword evidence="4" id="KW-0808">Transferase</keyword>
<sequence length="764" mass="84747">MRFHSLFNRFAGQWPWLLVYAAIGLTLAALVGYTWTAEHQARVQRENTMMQDLLWQEQGIRLYLQTNQNALENLAYGLAAGAIRPADFNSRADALMKASPELVAVEYIDLTGRRISGLPVYSDRPSRLPALDSVQVKEGVDGAATLGYAIYSNIIEGDTPSAMLIVPYFHGTVYQGAVLASYALPQLLQQRIPWWMVQRYDLALLDAQGGVIAPADAIEPGNAITRKIAFDPPGHGLMLRASIRVEPTSWSLPALVFAVAVLLALLLWALAQVRRRISERQAVEDTLHDEIRFRAAMEHSLITGLRAMDTEGRLIYVNPAFCKMVGWENSELINLVPPFPFWPPEELTRCASVYQAILNGQSPANGFQLRFMKKDGERFDVRLYASKLVDGRGEHRGWMASLYDVTEVKREREALAASRSQLRAVLEGLEAAVSVTDAHSGQLLYRNRHHATTFVLPVDGDYCLLPLLPGDAQFAECCDPVDGRWYSVQRRSLDWVDGRSVWLDIATDITEMRLAAEEARVRNERLQHTTRLVSMGELASSLAHELNQPLAAISNYAAAGEGLLETEPPLLPRARDVLAKIGEQARRAGQIIRGIRDFAAKRAPREEPCRLDTLLAVPLQLLEPLARKAHVRIHVDLPPDLPGFVGDSVMLEQVLFNLLKNGVEALESQSASRREIRVSAVRDGDALEVTIADRGPGLAEPGNLFQPFYSTKSEGMGIGLNICRSVLEQHKGHLRAEPNPGGGLRFICRIPLPVSADKLEKELS</sequence>
<dbReference type="InterPro" id="IPR003661">
    <property type="entry name" value="HisK_dim/P_dom"/>
</dbReference>
<evidence type="ECO:0000256" key="4">
    <source>
        <dbReference type="ARBA" id="ARBA00022679"/>
    </source>
</evidence>
<keyword evidence="6" id="KW-0418">Kinase</keyword>